<dbReference type="GO" id="GO:0005524">
    <property type="term" value="F:ATP binding"/>
    <property type="evidence" value="ECO:0007669"/>
    <property type="project" value="UniProtKB-UniRule"/>
</dbReference>
<comment type="cofactor">
    <cofactor evidence="1">
        <name>Mg(2+)</name>
        <dbReference type="ChEBI" id="CHEBI:18420"/>
    </cofactor>
</comment>
<dbReference type="PRINTS" id="PR00326">
    <property type="entry name" value="GTP1OBG"/>
</dbReference>
<evidence type="ECO:0000256" key="5">
    <source>
        <dbReference type="ARBA" id="ARBA00022842"/>
    </source>
</evidence>
<keyword evidence="3 6" id="KW-0547">Nucleotide-binding</keyword>
<dbReference type="PANTHER" id="PTHR23305:SF18">
    <property type="entry name" value="OBG-TYPE G DOMAIN-CONTAINING PROTEIN"/>
    <property type="match status" value="1"/>
</dbReference>
<feature type="binding site" evidence="6">
    <location>
        <begin position="12"/>
        <end position="17"/>
    </location>
    <ligand>
        <name>ATP</name>
        <dbReference type="ChEBI" id="CHEBI:30616"/>
    </ligand>
</feature>
<dbReference type="InterPro" id="IPR031167">
    <property type="entry name" value="G_OBG"/>
</dbReference>
<dbReference type="GO" id="GO:0043023">
    <property type="term" value="F:ribosomal large subunit binding"/>
    <property type="evidence" value="ECO:0007669"/>
    <property type="project" value="UniProtKB-UniRule"/>
</dbReference>
<dbReference type="CDD" id="cd01900">
    <property type="entry name" value="YchF"/>
    <property type="match status" value="1"/>
</dbReference>
<proteinExistence type="inferred from homology"/>
<keyword evidence="5" id="KW-0460">Magnesium</keyword>
<dbReference type="Gene3D" id="1.10.150.300">
    <property type="entry name" value="TGS-like domain"/>
    <property type="match status" value="1"/>
</dbReference>
<dbReference type="InterPro" id="IPR041706">
    <property type="entry name" value="YchF_N"/>
</dbReference>
<evidence type="ECO:0000313" key="10">
    <source>
        <dbReference type="Proteomes" id="UP000530268"/>
    </source>
</evidence>
<dbReference type="PROSITE" id="PS51880">
    <property type="entry name" value="TGS"/>
    <property type="match status" value="1"/>
</dbReference>
<evidence type="ECO:0000256" key="2">
    <source>
        <dbReference type="ARBA" id="ARBA00022723"/>
    </source>
</evidence>
<comment type="function">
    <text evidence="6">ATPase that binds to both the 70S ribosome and the 50S ribosomal subunit in a nucleotide-independent manner.</text>
</comment>
<dbReference type="NCBIfam" id="TIGR00092">
    <property type="entry name" value="redox-regulated ATPase YchF"/>
    <property type="match status" value="1"/>
</dbReference>
<dbReference type="AlphaFoldDB" id="A0A7W6H164"/>
<organism evidence="9 10">
    <name type="scientific">Sulfitobacter undariae</name>
    <dbReference type="NCBI Taxonomy" id="1563671"/>
    <lineage>
        <taxon>Bacteria</taxon>
        <taxon>Pseudomonadati</taxon>
        <taxon>Pseudomonadota</taxon>
        <taxon>Alphaproteobacteria</taxon>
        <taxon>Rhodobacterales</taxon>
        <taxon>Roseobacteraceae</taxon>
        <taxon>Sulfitobacter</taxon>
    </lineage>
</organism>
<dbReference type="Gene3D" id="3.40.50.300">
    <property type="entry name" value="P-loop containing nucleotide triphosphate hydrolases"/>
    <property type="match status" value="1"/>
</dbReference>
<dbReference type="Gene3D" id="3.10.20.30">
    <property type="match status" value="1"/>
</dbReference>
<evidence type="ECO:0000256" key="6">
    <source>
        <dbReference type="HAMAP-Rule" id="MF_00944"/>
    </source>
</evidence>
<dbReference type="CDD" id="cd04867">
    <property type="entry name" value="TGS_YchF_OLA1"/>
    <property type="match status" value="1"/>
</dbReference>
<keyword evidence="4 6" id="KW-0067">ATP-binding</keyword>
<dbReference type="RefSeq" id="WP_184563449.1">
    <property type="nucleotide sequence ID" value="NZ_JACIEI010000002.1"/>
</dbReference>
<dbReference type="InterPro" id="IPR006073">
    <property type="entry name" value="GTP-bd"/>
</dbReference>
<dbReference type="GO" id="GO:0005737">
    <property type="term" value="C:cytoplasm"/>
    <property type="evidence" value="ECO:0007669"/>
    <property type="project" value="TreeGrafter"/>
</dbReference>
<dbReference type="InterPro" id="IPR004095">
    <property type="entry name" value="TGS"/>
</dbReference>
<dbReference type="Proteomes" id="UP000530268">
    <property type="component" value="Unassembled WGS sequence"/>
</dbReference>
<reference evidence="9 10" key="1">
    <citation type="submission" date="2020-08" db="EMBL/GenBank/DDBJ databases">
        <title>Genomic Encyclopedia of Type Strains, Phase IV (KMG-IV): sequencing the most valuable type-strain genomes for metagenomic binning, comparative biology and taxonomic classification.</title>
        <authorList>
            <person name="Goeker M."/>
        </authorList>
    </citation>
    <scope>NUCLEOTIDE SEQUENCE [LARGE SCALE GENOMIC DNA]</scope>
    <source>
        <strain evidence="9 10">DSM 102234</strain>
    </source>
</reference>
<keyword evidence="2" id="KW-0479">Metal-binding</keyword>
<dbReference type="FunFam" id="1.10.150.300:FF:000001">
    <property type="entry name" value="Ribosome-binding ATPase YchF"/>
    <property type="match status" value="1"/>
</dbReference>
<dbReference type="InterPro" id="IPR023192">
    <property type="entry name" value="TGS-like_dom_sf"/>
</dbReference>
<evidence type="ECO:0000256" key="1">
    <source>
        <dbReference type="ARBA" id="ARBA00001946"/>
    </source>
</evidence>
<keyword evidence="10" id="KW-1185">Reference proteome</keyword>
<dbReference type="HAMAP" id="MF_00944">
    <property type="entry name" value="YchF_OLA1_ATPase"/>
    <property type="match status" value="1"/>
</dbReference>
<evidence type="ECO:0000259" key="8">
    <source>
        <dbReference type="PROSITE" id="PS51880"/>
    </source>
</evidence>
<evidence type="ECO:0000259" key="7">
    <source>
        <dbReference type="PROSITE" id="PS51710"/>
    </source>
</evidence>
<evidence type="ECO:0000256" key="3">
    <source>
        <dbReference type="ARBA" id="ARBA00022741"/>
    </source>
</evidence>
<sequence>MGFKMGIVGLPNVGKSTLFNALTRTAAAQAANFPFCTIEPNVGEVAVPDARLDKLVEIAKSQSIIPTRMTFVDIAGLVKGASKGEGLGNQFLANIRETDAIAHVLRCFEDDDVTHVEDRVDPVADAETIDTELMLADLESIEKRRAGLVRKIKGNDKDAVQQDRLLAQAQAAIEDGQPARVVEVDEDDAKAWRMLQLLTTKPVLYVCNVGVDDAAKGNAHSAAVAAMAEAQGNSAVVISAQIEEEISQLDADDAQMFLDDMNLEEAGLDRLIRAGYELLHLETYFTVGPKEARAWTIKQGTSAPKAAGVIHGDFEKGFIRAETIAYDDFVTLGGEGPAKEAGKMRAEGKSYIVKDGDVLHFLFNT</sequence>
<dbReference type="PIRSF" id="PIRSF006641">
    <property type="entry name" value="CHP00092"/>
    <property type="match status" value="1"/>
</dbReference>
<feature type="domain" description="OBG-type G" evidence="7">
    <location>
        <begin position="3"/>
        <end position="258"/>
    </location>
</feature>
<comment type="similarity">
    <text evidence="6">Belongs to the TRAFAC class OBG-HflX-like GTPase superfamily. OBG GTPase family. YchF/OLA1 subfamily.</text>
</comment>
<dbReference type="GO" id="GO:0016887">
    <property type="term" value="F:ATP hydrolysis activity"/>
    <property type="evidence" value="ECO:0007669"/>
    <property type="project" value="UniProtKB-UniRule"/>
</dbReference>
<dbReference type="InterPro" id="IPR013029">
    <property type="entry name" value="YchF_C"/>
</dbReference>
<dbReference type="Pfam" id="PF06071">
    <property type="entry name" value="YchF-GTPase_C"/>
    <property type="match status" value="1"/>
</dbReference>
<dbReference type="EMBL" id="JACIEI010000002">
    <property type="protein sequence ID" value="MBB3993409.1"/>
    <property type="molecule type" value="Genomic_DNA"/>
</dbReference>
<evidence type="ECO:0000256" key="4">
    <source>
        <dbReference type="ARBA" id="ARBA00022840"/>
    </source>
</evidence>
<dbReference type="InterPro" id="IPR012676">
    <property type="entry name" value="TGS-like"/>
</dbReference>
<accession>A0A7W6H164</accession>
<dbReference type="FunFam" id="3.10.20.30:FF:000001">
    <property type="entry name" value="Ribosome-binding ATPase YchF"/>
    <property type="match status" value="1"/>
</dbReference>
<evidence type="ECO:0000313" key="9">
    <source>
        <dbReference type="EMBL" id="MBB3993409.1"/>
    </source>
</evidence>
<dbReference type="GO" id="GO:0005525">
    <property type="term" value="F:GTP binding"/>
    <property type="evidence" value="ECO:0007669"/>
    <property type="project" value="InterPro"/>
</dbReference>
<dbReference type="InterPro" id="IPR012675">
    <property type="entry name" value="Beta-grasp_dom_sf"/>
</dbReference>
<name>A0A7W6H164_9RHOB</name>
<dbReference type="InterPro" id="IPR004396">
    <property type="entry name" value="ATPase_YchF/OLA1"/>
</dbReference>
<dbReference type="GO" id="GO:0046872">
    <property type="term" value="F:metal ion binding"/>
    <property type="evidence" value="ECO:0007669"/>
    <property type="project" value="UniProtKB-KW"/>
</dbReference>
<feature type="domain" description="TGS" evidence="8">
    <location>
        <begin position="280"/>
        <end position="363"/>
    </location>
</feature>
<dbReference type="SUPFAM" id="SSF81271">
    <property type="entry name" value="TGS-like"/>
    <property type="match status" value="1"/>
</dbReference>
<dbReference type="Pfam" id="PF01926">
    <property type="entry name" value="MMR_HSR1"/>
    <property type="match status" value="1"/>
</dbReference>
<comment type="caution">
    <text evidence="9">The sequence shown here is derived from an EMBL/GenBank/DDBJ whole genome shotgun (WGS) entry which is preliminary data.</text>
</comment>
<dbReference type="InterPro" id="IPR027417">
    <property type="entry name" value="P-loop_NTPase"/>
</dbReference>
<dbReference type="SUPFAM" id="SSF52540">
    <property type="entry name" value="P-loop containing nucleoside triphosphate hydrolases"/>
    <property type="match status" value="1"/>
</dbReference>
<protein>
    <recommendedName>
        <fullName evidence="6">Ribosome-binding ATPase YchF</fullName>
    </recommendedName>
</protein>
<dbReference type="PROSITE" id="PS51710">
    <property type="entry name" value="G_OBG"/>
    <property type="match status" value="1"/>
</dbReference>
<gene>
    <name evidence="6" type="primary">ychF</name>
    <name evidence="9" type="ORF">GGR95_001037</name>
</gene>
<dbReference type="PANTHER" id="PTHR23305">
    <property type="entry name" value="OBG GTPASE FAMILY"/>
    <property type="match status" value="1"/>
</dbReference>